<evidence type="ECO:0000256" key="1">
    <source>
        <dbReference type="SAM" id="Phobius"/>
    </source>
</evidence>
<keyword evidence="1" id="KW-1133">Transmembrane helix</keyword>
<organism evidence="2 3">
    <name type="scientific">Pelagicoccus mobilis</name>
    <dbReference type="NCBI Taxonomy" id="415221"/>
    <lineage>
        <taxon>Bacteria</taxon>
        <taxon>Pseudomonadati</taxon>
        <taxon>Verrucomicrobiota</taxon>
        <taxon>Opitutia</taxon>
        <taxon>Puniceicoccales</taxon>
        <taxon>Pelagicoccaceae</taxon>
        <taxon>Pelagicoccus</taxon>
    </lineage>
</organism>
<keyword evidence="3" id="KW-1185">Reference proteome</keyword>
<comment type="caution">
    <text evidence="2">The sequence shown here is derived from an EMBL/GenBank/DDBJ whole genome shotgun (WGS) entry which is preliminary data.</text>
</comment>
<sequence length="126" mass="14207">MSSKPRTLLFGASIGGKNVFKKMRRSHDIVAFIDNDRNKQGTSFLGKPIISPNDIRKEKYDKIMIASSYHEEIFEQLVDLDADLTKIEIAEPNLLIPTTVTLQSGCVTWLLILLPVTALAYWLITN</sequence>
<dbReference type="AlphaFoldDB" id="A0A934RXP2"/>
<protein>
    <submittedName>
        <fullName evidence="2">Uncharacterized protein</fullName>
    </submittedName>
</protein>
<proteinExistence type="predicted"/>
<dbReference type="Gene3D" id="3.40.50.720">
    <property type="entry name" value="NAD(P)-binding Rossmann-like Domain"/>
    <property type="match status" value="1"/>
</dbReference>
<accession>A0A934RXP2</accession>
<evidence type="ECO:0000313" key="3">
    <source>
        <dbReference type="Proteomes" id="UP000617628"/>
    </source>
</evidence>
<dbReference type="RefSeq" id="WP_200356445.1">
    <property type="nucleotide sequence ID" value="NZ_JAENIL010000027.1"/>
</dbReference>
<dbReference type="EMBL" id="JAENIL010000027">
    <property type="protein sequence ID" value="MBK1878233.1"/>
    <property type="molecule type" value="Genomic_DNA"/>
</dbReference>
<feature type="transmembrane region" description="Helical" evidence="1">
    <location>
        <begin position="106"/>
        <end position="124"/>
    </location>
</feature>
<dbReference type="InterPro" id="IPR029063">
    <property type="entry name" value="SAM-dependent_MTases_sf"/>
</dbReference>
<dbReference type="Proteomes" id="UP000617628">
    <property type="component" value="Unassembled WGS sequence"/>
</dbReference>
<gene>
    <name evidence="2" type="ORF">JIN87_15240</name>
</gene>
<keyword evidence="1" id="KW-0472">Membrane</keyword>
<reference evidence="2" key="1">
    <citation type="submission" date="2021-01" db="EMBL/GenBank/DDBJ databases">
        <title>Modified the classification status of verrucomicrobia.</title>
        <authorList>
            <person name="Feng X."/>
        </authorList>
    </citation>
    <scope>NUCLEOTIDE SEQUENCE</scope>
    <source>
        <strain evidence="2">KCTC 13126</strain>
    </source>
</reference>
<evidence type="ECO:0000313" key="2">
    <source>
        <dbReference type="EMBL" id="MBK1878233.1"/>
    </source>
</evidence>
<keyword evidence="1" id="KW-0812">Transmembrane</keyword>
<name>A0A934RXP2_9BACT</name>
<dbReference type="SUPFAM" id="SSF53335">
    <property type="entry name" value="S-adenosyl-L-methionine-dependent methyltransferases"/>
    <property type="match status" value="1"/>
</dbReference>